<dbReference type="Pfam" id="PF06212">
    <property type="entry name" value="GRIM-19"/>
    <property type="match status" value="1"/>
</dbReference>
<feature type="transmembrane region" description="Helical" evidence="14">
    <location>
        <begin position="31"/>
        <end position="53"/>
    </location>
</feature>
<evidence type="ECO:0000256" key="2">
    <source>
        <dbReference type="ARBA" id="ARBA00007312"/>
    </source>
</evidence>
<dbReference type="OMA" id="WRVGTWY"/>
<evidence type="ECO:0000256" key="8">
    <source>
        <dbReference type="ARBA" id="ARBA00022982"/>
    </source>
</evidence>
<evidence type="ECO:0000256" key="12">
    <source>
        <dbReference type="ARBA" id="ARBA00045908"/>
    </source>
</evidence>
<dbReference type="PANTHER" id="PTHR12966:SF0">
    <property type="entry name" value="NADH DEHYDROGENASE [UBIQUINONE] 1 ALPHA SUBCOMPLEX SUBUNIT 13"/>
    <property type="match status" value="1"/>
</dbReference>
<dbReference type="Proteomes" id="UP000887565">
    <property type="component" value="Unplaced"/>
</dbReference>
<organism evidence="15 16">
    <name type="scientific">Romanomermis culicivorax</name>
    <name type="common">Nematode worm</name>
    <dbReference type="NCBI Taxonomy" id="13658"/>
    <lineage>
        <taxon>Eukaryota</taxon>
        <taxon>Metazoa</taxon>
        <taxon>Ecdysozoa</taxon>
        <taxon>Nematoda</taxon>
        <taxon>Enoplea</taxon>
        <taxon>Dorylaimia</taxon>
        <taxon>Mermithida</taxon>
        <taxon>Mermithoidea</taxon>
        <taxon>Mermithidae</taxon>
        <taxon>Romanomermis</taxon>
    </lineage>
</organism>
<evidence type="ECO:0000256" key="3">
    <source>
        <dbReference type="ARBA" id="ARBA00018192"/>
    </source>
</evidence>
<reference evidence="16" key="1">
    <citation type="submission" date="2022-11" db="UniProtKB">
        <authorList>
            <consortium name="WormBaseParasite"/>
        </authorList>
    </citation>
    <scope>IDENTIFICATION</scope>
</reference>
<evidence type="ECO:0000256" key="6">
    <source>
        <dbReference type="ARBA" id="ARBA00022692"/>
    </source>
</evidence>
<keyword evidence="4 14" id="KW-0813">Transport</keyword>
<dbReference type="GO" id="GO:0005743">
    <property type="term" value="C:mitochondrial inner membrane"/>
    <property type="evidence" value="ECO:0007669"/>
    <property type="project" value="UniProtKB-SubCell"/>
</dbReference>
<keyword evidence="9 14" id="KW-1133">Transmembrane helix</keyword>
<dbReference type="PANTHER" id="PTHR12966">
    <property type="entry name" value="NADH DEHYDROGENASE UBIQUINONE 1 ALPHA SUBCOMPLEX SUBUNIT 13"/>
    <property type="match status" value="1"/>
</dbReference>
<evidence type="ECO:0000256" key="13">
    <source>
        <dbReference type="ARBA" id="ARBA00046797"/>
    </source>
</evidence>
<proteinExistence type="inferred from homology"/>
<evidence type="ECO:0000256" key="9">
    <source>
        <dbReference type="ARBA" id="ARBA00022989"/>
    </source>
</evidence>
<dbReference type="GO" id="GO:0045271">
    <property type="term" value="C:respiratory chain complex I"/>
    <property type="evidence" value="ECO:0007669"/>
    <property type="project" value="UniProtKB-UniRule"/>
</dbReference>
<name>A0A915HIS6_ROMCU</name>
<comment type="function">
    <text evidence="12">Accessory subunit of the mitochondrial membrane respiratory chain NADH dehydrogenase (Complex I), that is believed not to be involved in catalysis. Complex I functions in the transfer of electrons from NADH to the respiratory chain. The immediate electron acceptor for the enzyme is believed to be ubiquinone. Involved in the interferon/all-trans-retinoic acid (IFN/RA) induced cell death. This apoptotic activity is inhibited by interaction with viral IRF1. Prevents the transactivation of STAT3 target genes. May play a role in CARD15-mediated innate mucosal responses and serve to regulate intestinal epithelial cell responses to microbes.</text>
</comment>
<evidence type="ECO:0000256" key="4">
    <source>
        <dbReference type="ARBA" id="ARBA00022448"/>
    </source>
</evidence>
<evidence type="ECO:0000256" key="7">
    <source>
        <dbReference type="ARBA" id="ARBA00022792"/>
    </source>
</evidence>
<dbReference type="WBParaSite" id="nRc.2.0.1.t01548-RA">
    <property type="protein sequence ID" value="nRc.2.0.1.t01548-RA"/>
    <property type="gene ID" value="nRc.2.0.1.g01548"/>
</dbReference>
<keyword evidence="8 14" id="KW-0249">Electron transport</keyword>
<keyword evidence="6 14" id="KW-0812">Transmembrane</keyword>
<evidence type="ECO:0000256" key="5">
    <source>
        <dbReference type="ARBA" id="ARBA00022660"/>
    </source>
</evidence>
<comment type="subcellular location">
    <subcellularLocation>
        <location evidence="1 14">Mitochondrion inner membrane</location>
        <topology evidence="1 14">Single-pass membrane protein</topology>
        <orientation evidence="1 14">Matrix side</orientation>
    </subcellularLocation>
</comment>
<evidence type="ECO:0000256" key="10">
    <source>
        <dbReference type="ARBA" id="ARBA00023128"/>
    </source>
</evidence>
<keyword evidence="15" id="KW-1185">Reference proteome</keyword>
<protein>
    <recommendedName>
        <fullName evidence="3 14">NADH dehydrogenase [ubiquinone] 1 alpha subcomplex subunit 13</fullName>
    </recommendedName>
</protein>
<keyword evidence="5 14" id="KW-0679">Respiratory chain</keyword>
<comment type="function">
    <text evidence="14">Complex I functions in the transfer of electrons from NADH to the respiratory chain. Accessory subunit of the mitochondrial membrane respiratory chain NADH dehydrogenase (Complex I), that is believed not to be involved in catalysis.</text>
</comment>
<evidence type="ECO:0000256" key="1">
    <source>
        <dbReference type="ARBA" id="ARBA00004298"/>
    </source>
</evidence>
<keyword evidence="10 14" id="KW-0496">Mitochondrion</keyword>
<evidence type="ECO:0000313" key="16">
    <source>
        <dbReference type="WBParaSite" id="nRc.2.0.1.t01548-RA"/>
    </source>
</evidence>
<dbReference type="InterPro" id="IPR009346">
    <property type="entry name" value="GRIM-19"/>
</dbReference>
<dbReference type="AlphaFoldDB" id="A0A915HIS6"/>
<evidence type="ECO:0000256" key="14">
    <source>
        <dbReference type="RuleBase" id="RU368034"/>
    </source>
</evidence>
<sequence>MTTHLYKQEMPPSGGYPKINVQRTFPKTWFNWYRCSLIGCGICIYGSFIQSYWNKKSWARTLEQQDVANALMPFMKAESDRMWLLMAHRLRDEEAEAMKDVPGWKVGTWYGEPIYFTKPRGTWWCPKELELFSHSSVEEYDHGRHFRRHTNVAELPSWYDKFIPKIPHHDLI</sequence>
<comment type="subunit">
    <text evidence="13">Complex I is composed of 45 different subunits. Interacts with CARD15, but not with CARD4. Interacts with STAT3, but not with STAT1, STAT2 and STAT5A. Interacts with OLFM4.</text>
</comment>
<accession>A0A915HIS6</accession>
<keyword evidence="7 14" id="KW-0999">Mitochondrion inner membrane</keyword>
<comment type="similarity">
    <text evidence="2 14">Belongs to the complex I NDUFA13 subunit family.</text>
</comment>
<keyword evidence="11 14" id="KW-0472">Membrane</keyword>
<evidence type="ECO:0000313" key="15">
    <source>
        <dbReference type="Proteomes" id="UP000887565"/>
    </source>
</evidence>
<evidence type="ECO:0000256" key="11">
    <source>
        <dbReference type="ARBA" id="ARBA00023136"/>
    </source>
</evidence>